<sequence>MFNLLSGVVNTVKNIFGGGSKAPAPKPAAPKKPSTPQLKPLTPLPAYNPYIAKWGDSPATIQAGQTRNNQSWAATQQIISSNSSTLNSNQIAAQRIQQEAVRLAAERERIRKEKQAAFDKIQGELRTDKQNRAKIAIDRVTKGKNPSDWRVYLNDDGSSKVKGQKDNSGFAVPDDWVSLDPRIQQAKSEWSAWYNSKDGTFQKTKDEYRKKSEQLIANSEKSNSGGFWNWLTGANKDGARSLAQKNLTELETKQTKRYDDKLNAFLKAQASKKAEIENKKFSSQAEFDQAVKGFSDWETANIDDLEYTRGASAGMAEGYGKKASEENKSPAGTVGSWFNKNIVNGLPGQAVGGVWKYTLGEGDENIPSIVTAPMRAINSIGNTIDQKRQINQYGNKSQEGLQGKNPWQASFNQRNWNIGNAKDYSVETDKETSYKDAVQLYKQRKKADDFSPWYKDKIPTKEQWLKEEMYDTSTGRKVWAGGTTREQATWGGQNGENRKQIAGMTSDTIEFLSDPMLYVGGTGLFNKIGKGASWIADAVKATKTGEKIWSTTDKIAKSKPIQWLNKEYKTPDQEFSDALKIAKSGTSDLNKTMGDRINAINKTLSKEDKIDTSILNDLKGLSDKEAAIVQRMVGGKFGTLRDRMSMMDVRGLQYAGPTREKLLDISRRWNEFAEKMKMSDKVQKTSWGGKNRTYSPFIDYTGDHTAENYNFFAKKSRRPRTQSAEDFARNAETRFLKSGLGNDLRSEAAATRSKWTNRRDQLSADYNKRFDDLTAPVRAADVRRGTLKRFVKQKAAGIKPTTSFGRSLFNTTRNTVGLPTKIWKQSVLKYRPAWTVNNALYNTQAAALAGGTRALGEQARMLRPKNWKQAMSEVPDAVKADLTGEMGKGKLNKFYNGVENWSRVAAFRAAKSKGLSDAEALKRVDKYLFNYKTKNYERPLKTFMPFYAWNKNLTKAAVTMPFDRPAAAMAYHRGDQYQQNQFDAEFEKTVPELQKLGYSADEIKAIKDEQAKYYKGRLKVGNQWITTPFNAFSEKGLTGLGFNPYLSAAGESATSTDSFGRKISGEDASLKSRVASKFPQYELGKKTYKSWRVASGIDKPTKGWIGEKGSEGYGLTKERQGYDDTKPNYDRSMDPRAKLGQDALAFVGVPRGIEFDTDKLVERKKLQKLSDEYFSLDTKNMEFPAAEAARNAVFKKYGITPDEFYKGVLSKYDTDNTKKIKGQKEVAAAANKSLFAEYAAQPAGTRNVWATEKLRQLNEQGYFKENPFLRSFDWISPASVAKADRQSTYLESKRTGDWSKYRTKFGDSRKVSSKKVAYDKAKKSGDWTEYTKVFGTKKTKQPANSKSAVFWRSYAAADKDTRKTLLKDNPEFNNRANWTADMWTAWKSDTKKKQVAKARSWGDFALLQDTNVAQNKQKAKGFLMTRGHKKTKRLTWS</sequence>
<feature type="region of interest" description="Disordered" evidence="1">
    <location>
        <begin position="16"/>
        <end position="43"/>
    </location>
</feature>
<name>A0A6J5N996_9CAUD</name>
<organism evidence="2">
    <name type="scientific">uncultured Caudovirales phage</name>
    <dbReference type="NCBI Taxonomy" id="2100421"/>
    <lineage>
        <taxon>Viruses</taxon>
        <taxon>Duplodnaviria</taxon>
        <taxon>Heunggongvirae</taxon>
        <taxon>Uroviricota</taxon>
        <taxon>Caudoviricetes</taxon>
        <taxon>Peduoviridae</taxon>
        <taxon>Maltschvirus</taxon>
        <taxon>Maltschvirus maltsch</taxon>
    </lineage>
</organism>
<reference evidence="2" key="1">
    <citation type="submission" date="2020-04" db="EMBL/GenBank/DDBJ databases">
        <authorList>
            <person name="Chiriac C."/>
            <person name="Salcher M."/>
            <person name="Ghai R."/>
            <person name="Kavagutti S V."/>
        </authorList>
    </citation>
    <scope>NUCLEOTIDE SEQUENCE</scope>
</reference>
<gene>
    <name evidence="2" type="ORF">UFOVP667_18</name>
</gene>
<protein>
    <submittedName>
        <fullName evidence="2">Uncharacterized protein</fullName>
    </submittedName>
</protein>
<evidence type="ECO:0000256" key="1">
    <source>
        <dbReference type="SAM" id="MobiDB-lite"/>
    </source>
</evidence>
<dbReference type="EMBL" id="LR796629">
    <property type="protein sequence ID" value="CAB4155699.1"/>
    <property type="molecule type" value="Genomic_DNA"/>
</dbReference>
<accession>A0A6J5N996</accession>
<proteinExistence type="predicted"/>
<evidence type="ECO:0000313" key="2">
    <source>
        <dbReference type="EMBL" id="CAB4155699.1"/>
    </source>
</evidence>